<evidence type="ECO:0000256" key="1">
    <source>
        <dbReference type="SAM" id="SignalP"/>
    </source>
</evidence>
<gene>
    <name evidence="3" type="ORF">UBAL3_95680001</name>
</gene>
<reference evidence="3 4" key="1">
    <citation type="journal article" date="2009" name="Appl. Environ. Microbiol.">
        <title>Community genomic and proteomic analyses of chemoautotrophic iron-oxidizing "Leptospirillum rubarum" (Group II) and "Leptospirillum ferrodiazotrophum" (Group III) bacteria in acid mine drainage biofilms.</title>
        <authorList>
            <person name="Goltsman D.S."/>
            <person name="Denef V.J."/>
            <person name="Singer S.W."/>
            <person name="VerBerkmoes N.C."/>
            <person name="Lefsrud M."/>
            <person name="Mueller R.S."/>
            <person name="Dick G.J."/>
            <person name="Sun C.L."/>
            <person name="Wheeler K.E."/>
            <person name="Zemla A."/>
            <person name="Baker B.J."/>
            <person name="Hauser L."/>
            <person name="Land M."/>
            <person name="Shah M.B."/>
            <person name="Thelen M.P."/>
            <person name="Hettich R.L."/>
            <person name="Banfield J.F."/>
        </authorList>
    </citation>
    <scope>NUCLEOTIDE SEQUENCE [LARGE SCALE GENOMIC DNA]</scope>
</reference>
<sequence>MKNAKLTVLSTIGAVMSGIVLSASMILLPVQGAMAADAAKASATKKAPAKKKAMKKAMKKAAPSAFWKKVQTALIAKGAKIKADGFAGPATRKALVAFQKANKLKATGKVDAATKKALGLK</sequence>
<dbReference type="EMBL" id="GG693887">
    <property type="protein sequence ID" value="EES51564.1"/>
    <property type="molecule type" value="Genomic_DNA"/>
</dbReference>
<keyword evidence="1" id="KW-0732">Signal</keyword>
<dbReference type="Proteomes" id="UP000009374">
    <property type="component" value="Unassembled WGS sequence"/>
</dbReference>
<proteinExistence type="predicted"/>
<dbReference type="AlphaFoldDB" id="C6I0A9"/>
<feature type="chain" id="PRO_5002966235" description="Peptidoglycan binding-like domain-containing protein" evidence="1">
    <location>
        <begin position="36"/>
        <end position="121"/>
    </location>
</feature>
<feature type="signal peptide" evidence="1">
    <location>
        <begin position="1"/>
        <end position="35"/>
    </location>
</feature>
<dbReference type="InterPro" id="IPR036365">
    <property type="entry name" value="PGBD-like_sf"/>
</dbReference>
<dbReference type="SUPFAM" id="SSF47090">
    <property type="entry name" value="PGBD-like"/>
    <property type="match status" value="1"/>
</dbReference>
<protein>
    <recommendedName>
        <fullName evidence="2">Peptidoglycan binding-like domain-containing protein</fullName>
    </recommendedName>
</protein>
<dbReference type="Pfam" id="PF01471">
    <property type="entry name" value="PG_binding_1"/>
    <property type="match status" value="1"/>
</dbReference>
<evidence type="ECO:0000259" key="2">
    <source>
        <dbReference type="Pfam" id="PF01471"/>
    </source>
</evidence>
<organism evidence="3 4">
    <name type="scientific">Leptospirillum ferrodiazotrophum</name>
    <dbReference type="NCBI Taxonomy" id="412449"/>
    <lineage>
        <taxon>Bacteria</taxon>
        <taxon>Pseudomonadati</taxon>
        <taxon>Nitrospirota</taxon>
        <taxon>Nitrospiria</taxon>
        <taxon>Nitrospirales</taxon>
        <taxon>Nitrospiraceae</taxon>
        <taxon>Leptospirillum</taxon>
    </lineage>
</organism>
<name>C6I0A9_9BACT</name>
<accession>C6I0A9</accession>
<keyword evidence="4" id="KW-1185">Reference proteome</keyword>
<feature type="domain" description="Peptidoglycan binding-like" evidence="2">
    <location>
        <begin position="67"/>
        <end position="118"/>
    </location>
</feature>
<dbReference type="InterPro" id="IPR002477">
    <property type="entry name" value="Peptidoglycan-bd-like"/>
</dbReference>
<evidence type="ECO:0000313" key="4">
    <source>
        <dbReference type="Proteomes" id="UP000009374"/>
    </source>
</evidence>
<dbReference type="Gene3D" id="1.10.101.10">
    <property type="entry name" value="PGBD-like superfamily/PGBD"/>
    <property type="match status" value="1"/>
</dbReference>
<dbReference type="InterPro" id="IPR036366">
    <property type="entry name" value="PGBDSf"/>
</dbReference>
<evidence type="ECO:0000313" key="3">
    <source>
        <dbReference type="EMBL" id="EES51564.1"/>
    </source>
</evidence>